<dbReference type="InterPro" id="IPR017871">
    <property type="entry name" value="ABC_transporter-like_CS"/>
</dbReference>
<dbReference type="Proteomes" id="UP001559623">
    <property type="component" value="Unassembled WGS sequence"/>
</dbReference>
<sequence length="962" mass="107741">MQSVRQGEWIWLEEESRIYEVTEGEAELYAMGGRASSGGSRHFLGTAAAGSCFASPPAGSGGKLRLLAIATSPLKLVCRTWEASSLADEGEREKMAERWESLLSLPLCRPKRVLLPRLFHVPAYGKPEMLKRGTWVMPPRDELAWLSVSAEGLAAEQQERLVEGYGIVLLHAKAPVLLVEDAEVVLHRTTDVLQKAGFALLHAAYALEYRRFSKAYEAFFAAQERSQKERLKESAAQRERILDNSCRELLSGLLPKFPFVHRAEAGEQPAVVHAVREIASFYGMERSRVRLPAEAQKPANMHEVLRLIALSSGLHGRRVELAGDWYEKDLGPLLVHRGSEPLAALPVSPKRYEYVDMERGKRVEITPEVAGELQGEAYCFYPMIPEGSDTLGSWLRWTMRFCWRKDFWTILFCCLFAGFIPVVTPLVTQTVFEDIIPSFDKQAHLVVVQVMLVTSVAGALLQLVRGLTVMRLKNHMRVPAEAALWLKLLSLPAAFFRRFQVGDLALRMQGLQQISAQFSTAAAAGVFNGIFCFWNLLVMFYYSYKMALLAGLVWLCFSLLSLLFSYRQVKNERRRAEASGRVSGLVLQLLAGLSKFKLRAAEERAFYLWAHRFGEAWRWNRDARRQGNHLELLSQGQTLVLNFVIFYFAMTMFDQEKEIGQFFLNEADFLSFYAAMGGFGSSLMGLFQGGVSLWRVMPMLERVRPILKEKSEATQDRMTAGELSGEISVDSLAFRYHSDAPWVLQDVSFSIKPGTFLAIVGSSGSGKSTLLRLLLGMEQPQKGSVAYDGLAMRDLDVASVRRQIGVVMQNGQLLPGTIFSNIVGSLPLTIDDAWEAVRLVGLAEDIKEMPMGMHTLVNDGGTVFSGGQRQRLLIARSLVQRPRIVVFDEATSSLDNETQAVVTKTLADMKATRILVAHRLSTIRHADRILVLERGVIAEEGSYEELMAMKGLFFQLAERQQL</sequence>
<feature type="transmembrane region" description="Helical" evidence="7">
    <location>
        <begin position="518"/>
        <end position="542"/>
    </location>
</feature>
<dbReference type="RefSeq" id="WP_368845876.1">
    <property type="nucleotide sequence ID" value="NZ_CP194411.1"/>
</dbReference>
<dbReference type="SUPFAM" id="SSF52540">
    <property type="entry name" value="P-loop containing nucleoside triphosphate hydrolases"/>
    <property type="match status" value="1"/>
</dbReference>
<dbReference type="InterPro" id="IPR039421">
    <property type="entry name" value="Type_1_exporter"/>
</dbReference>
<organism evidence="10 11">
    <name type="scientific">Selenomonas sputigena</name>
    <dbReference type="NCBI Taxonomy" id="69823"/>
    <lineage>
        <taxon>Bacteria</taxon>
        <taxon>Bacillati</taxon>
        <taxon>Bacillota</taxon>
        <taxon>Negativicutes</taxon>
        <taxon>Selenomonadales</taxon>
        <taxon>Selenomonadaceae</taxon>
        <taxon>Selenomonas</taxon>
    </lineage>
</organism>
<dbReference type="PROSITE" id="PS50893">
    <property type="entry name" value="ABC_TRANSPORTER_2"/>
    <property type="match status" value="1"/>
</dbReference>
<evidence type="ECO:0000259" key="8">
    <source>
        <dbReference type="PROSITE" id="PS50893"/>
    </source>
</evidence>
<dbReference type="Pfam" id="PF00005">
    <property type="entry name" value="ABC_tran"/>
    <property type="match status" value="1"/>
</dbReference>
<dbReference type="InterPro" id="IPR003593">
    <property type="entry name" value="AAA+_ATPase"/>
</dbReference>
<reference evidence="10 11" key="1">
    <citation type="submission" date="2023-04" db="EMBL/GenBank/DDBJ databases">
        <title>Genome Sequence of Selenomonas sputigena ATCC 33150.</title>
        <authorList>
            <person name="Miller D.P."/>
            <person name="Anvari S."/>
            <person name="Polson S.W."/>
            <person name="Macdonald M."/>
            <person name="Mcdowell J.V."/>
        </authorList>
    </citation>
    <scope>NUCLEOTIDE SEQUENCE [LARGE SCALE GENOMIC DNA]</scope>
    <source>
        <strain evidence="10 11">ATCC 33150</strain>
    </source>
</reference>
<dbReference type="PANTHER" id="PTHR24221:SF654">
    <property type="entry name" value="ATP-BINDING CASSETTE SUB-FAMILY B MEMBER 6"/>
    <property type="match status" value="1"/>
</dbReference>
<keyword evidence="2 7" id="KW-0812">Transmembrane</keyword>
<feature type="transmembrane region" description="Helical" evidence="7">
    <location>
        <begin position="630"/>
        <end position="650"/>
    </location>
</feature>
<evidence type="ECO:0000256" key="7">
    <source>
        <dbReference type="SAM" id="Phobius"/>
    </source>
</evidence>
<evidence type="ECO:0000256" key="5">
    <source>
        <dbReference type="ARBA" id="ARBA00022989"/>
    </source>
</evidence>
<keyword evidence="11" id="KW-1185">Reference proteome</keyword>
<comment type="caution">
    <text evidence="10">The sequence shown here is derived from an EMBL/GenBank/DDBJ whole genome shotgun (WGS) entry which is preliminary data.</text>
</comment>
<dbReference type="InterPro" id="IPR011527">
    <property type="entry name" value="ABC1_TM_dom"/>
</dbReference>
<dbReference type="PROSITE" id="PS50929">
    <property type="entry name" value="ABC_TM1F"/>
    <property type="match status" value="1"/>
</dbReference>
<dbReference type="NCBIfam" id="TIGR03797">
    <property type="entry name" value="NHLM_micro_ABC2"/>
    <property type="match status" value="1"/>
</dbReference>
<dbReference type="InterPro" id="IPR022515">
    <property type="entry name" value="NHPM_micro_ABC2"/>
</dbReference>
<dbReference type="InterPro" id="IPR003439">
    <property type="entry name" value="ABC_transporter-like_ATP-bd"/>
</dbReference>
<dbReference type="PANTHER" id="PTHR24221">
    <property type="entry name" value="ATP-BINDING CASSETTE SUB-FAMILY B"/>
    <property type="match status" value="1"/>
</dbReference>
<keyword evidence="4" id="KW-0067">ATP-binding</keyword>
<evidence type="ECO:0000256" key="3">
    <source>
        <dbReference type="ARBA" id="ARBA00022741"/>
    </source>
</evidence>
<evidence type="ECO:0000259" key="9">
    <source>
        <dbReference type="PROSITE" id="PS50929"/>
    </source>
</evidence>
<dbReference type="InterPro" id="IPR036640">
    <property type="entry name" value="ABC1_TM_sf"/>
</dbReference>
<evidence type="ECO:0000313" key="11">
    <source>
        <dbReference type="Proteomes" id="UP001559623"/>
    </source>
</evidence>
<keyword evidence="3" id="KW-0547">Nucleotide-binding</keyword>
<accession>A0ABV3X1S1</accession>
<evidence type="ECO:0000256" key="2">
    <source>
        <dbReference type="ARBA" id="ARBA00022692"/>
    </source>
</evidence>
<proteinExistence type="predicted"/>
<feature type="domain" description="ABC transporter" evidence="8">
    <location>
        <begin position="727"/>
        <end position="959"/>
    </location>
</feature>
<dbReference type="InterPro" id="IPR027417">
    <property type="entry name" value="P-loop_NTPase"/>
</dbReference>
<dbReference type="SUPFAM" id="SSF90123">
    <property type="entry name" value="ABC transporter transmembrane region"/>
    <property type="match status" value="1"/>
</dbReference>
<feature type="transmembrane region" description="Helical" evidence="7">
    <location>
        <begin position="407"/>
        <end position="427"/>
    </location>
</feature>
<feature type="transmembrane region" description="Helical" evidence="7">
    <location>
        <begin position="548"/>
        <end position="566"/>
    </location>
</feature>
<dbReference type="SMART" id="SM00382">
    <property type="entry name" value="AAA"/>
    <property type="match status" value="1"/>
</dbReference>
<protein>
    <submittedName>
        <fullName evidence="10">NHLP bacteriocin export ABC transporter permease/ATPase subunit</fullName>
    </submittedName>
</protein>
<gene>
    <name evidence="10" type="ORF">QCO44_00580</name>
</gene>
<keyword evidence="6 7" id="KW-0472">Membrane</keyword>
<feature type="transmembrane region" description="Helical" evidence="7">
    <location>
        <begin position="447"/>
        <end position="467"/>
    </location>
</feature>
<dbReference type="Pfam" id="PF00664">
    <property type="entry name" value="ABC_membrane"/>
    <property type="match status" value="1"/>
</dbReference>
<evidence type="ECO:0000256" key="6">
    <source>
        <dbReference type="ARBA" id="ARBA00023136"/>
    </source>
</evidence>
<evidence type="ECO:0000313" key="10">
    <source>
        <dbReference type="EMBL" id="MEX5284144.1"/>
    </source>
</evidence>
<feature type="transmembrane region" description="Helical" evidence="7">
    <location>
        <begin position="670"/>
        <end position="694"/>
    </location>
</feature>
<dbReference type="Gene3D" id="1.20.1560.10">
    <property type="entry name" value="ABC transporter type 1, transmembrane domain"/>
    <property type="match status" value="1"/>
</dbReference>
<dbReference type="PROSITE" id="PS00211">
    <property type="entry name" value="ABC_TRANSPORTER_1"/>
    <property type="match status" value="1"/>
</dbReference>
<name>A0ABV3X1S1_9FIRM</name>
<dbReference type="Gene3D" id="3.40.50.300">
    <property type="entry name" value="P-loop containing nucleotide triphosphate hydrolases"/>
    <property type="match status" value="1"/>
</dbReference>
<dbReference type="EMBL" id="JARVLH010000001">
    <property type="protein sequence ID" value="MEX5284144.1"/>
    <property type="molecule type" value="Genomic_DNA"/>
</dbReference>
<feature type="domain" description="ABC transmembrane type-1" evidence="9">
    <location>
        <begin position="408"/>
        <end position="688"/>
    </location>
</feature>
<keyword evidence="5 7" id="KW-1133">Transmembrane helix</keyword>
<evidence type="ECO:0000256" key="4">
    <source>
        <dbReference type="ARBA" id="ARBA00022840"/>
    </source>
</evidence>
<evidence type="ECO:0000256" key="1">
    <source>
        <dbReference type="ARBA" id="ARBA00004651"/>
    </source>
</evidence>
<comment type="subcellular location">
    <subcellularLocation>
        <location evidence="1">Cell membrane</location>
        <topology evidence="1">Multi-pass membrane protein</topology>
    </subcellularLocation>
</comment>